<evidence type="ECO:0000256" key="10">
    <source>
        <dbReference type="RuleBase" id="RU364125"/>
    </source>
</evidence>
<keyword evidence="5 10" id="KW-0145">Chemotaxis</keyword>
<keyword evidence="4" id="KW-1003">Cell membrane</keyword>
<evidence type="ECO:0000256" key="5">
    <source>
        <dbReference type="ARBA" id="ARBA00022500"/>
    </source>
</evidence>
<evidence type="ECO:0000256" key="3">
    <source>
        <dbReference type="ARBA" id="ARBA00008281"/>
    </source>
</evidence>
<dbReference type="Pfam" id="PF03748">
    <property type="entry name" value="FliL"/>
    <property type="match status" value="1"/>
</dbReference>
<dbReference type="GO" id="GO:0009425">
    <property type="term" value="C:bacterial-type flagellum basal body"/>
    <property type="evidence" value="ECO:0007669"/>
    <property type="project" value="InterPro"/>
</dbReference>
<keyword evidence="12" id="KW-0969">Cilium</keyword>
<accession>A0A662ZAQ4</accession>
<dbReference type="AlphaFoldDB" id="A0A662ZAQ4"/>
<reference evidence="12 13" key="1">
    <citation type="submission" date="2016-10" db="EMBL/GenBank/DDBJ databases">
        <authorList>
            <person name="Varghese N."/>
            <person name="Submissions S."/>
        </authorList>
    </citation>
    <scope>NUCLEOTIDE SEQUENCE [LARGE SCALE GENOMIC DNA]</scope>
    <source>
        <strain evidence="12 13">22B</strain>
    </source>
</reference>
<organism evidence="12 13">
    <name type="scientific">Succinivibrio dextrinosolvens</name>
    <dbReference type="NCBI Taxonomy" id="83771"/>
    <lineage>
        <taxon>Bacteria</taxon>
        <taxon>Pseudomonadati</taxon>
        <taxon>Pseudomonadota</taxon>
        <taxon>Gammaproteobacteria</taxon>
        <taxon>Aeromonadales</taxon>
        <taxon>Succinivibrionaceae</taxon>
        <taxon>Succinivibrio</taxon>
    </lineage>
</organism>
<evidence type="ECO:0000256" key="1">
    <source>
        <dbReference type="ARBA" id="ARBA00002254"/>
    </source>
</evidence>
<evidence type="ECO:0000256" key="11">
    <source>
        <dbReference type="SAM" id="SignalP"/>
    </source>
</evidence>
<evidence type="ECO:0000256" key="4">
    <source>
        <dbReference type="ARBA" id="ARBA00022475"/>
    </source>
</evidence>
<keyword evidence="8" id="KW-1133">Transmembrane helix</keyword>
<evidence type="ECO:0000256" key="8">
    <source>
        <dbReference type="ARBA" id="ARBA00022989"/>
    </source>
</evidence>
<keyword evidence="13" id="KW-1185">Reference proteome</keyword>
<dbReference type="Proteomes" id="UP000243374">
    <property type="component" value="Unassembled WGS sequence"/>
</dbReference>
<comment type="function">
    <text evidence="1 10">Controls the rotational direction of flagella during chemotaxis.</text>
</comment>
<keyword evidence="11" id="KW-0732">Signal</keyword>
<comment type="similarity">
    <text evidence="3 10">Belongs to the FliL family.</text>
</comment>
<dbReference type="GO" id="GO:0071978">
    <property type="term" value="P:bacterial-type flagellum-dependent swarming motility"/>
    <property type="evidence" value="ECO:0007669"/>
    <property type="project" value="TreeGrafter"/>
</dbReference>
<keyword evidence="12" id="KW-0282">Flagellum</keyword>
<sequence>MYKGKKMLKKLLLGIVSLIFIAVSSSAYASGHGKKEEPAEPENVAPEIGYYQISPDITTNVATLNPRDKIHYVRIKISLMLEDSRDSSIIADVEPLIKDAIVTILGSKEFGQVATNEAREKIRIECREKVTSILQEKFGKPLIVDLLFLSYMYQ</sequence>
<keyword evidence="12" id="KW-0966">Cell projection</keyword>
<evidence type="ECO:0000313" key="13">
    <source>
        <dbReference type="Proteomes" id="UP000243374"/>
    </source>
</evidence>
<evidence type="ECO:0000256" key="9">
    <source>
        <dbReference type="ARBA" id="ARBA00023136"/>
    </source>
</evidence>
<keyword evidence="7 10" id="KW-0283">Flagellar rotation</keyword>
<feature type="chain" id="PRO_5024916328" description="Flagellar protein FliL" evidence="11">
    <location>
        <begin position="30"/>
        <end position="154"/>
    </location>
</feature>
<dbReference type="GO" id="GO:0006935">
    <property type="term" value="P:chemotaxis"/>
    <property type="evidence" value="ECO:0007669"/>
    <property type="project" value="UniProtKB-KW"/>
</dbReference>
<keyword evidence="9 10" id="KW-0472">Membrane</keyword>
<protein>
    <recommendedName>
        <fullName evidence="10">Flagellar protein FliL</fullName>
    </recommendedName>
</protein>
<dbReference type="InterPro" id="IPR005503">
    <property type="entry name" value="FliL"/>
</dbReference>
<evidence type="ECO:0000256" key="2">
    <source>
        <dbReference type="ARBA" id="ARBA00004162"/>
    </source>
</evidence>
<evidence type="ECO:0000313" key="12">
    <source>
        <dbReference type="EMBL" id="SFJ86395.1"/>
    </source>
</evidence>
<keyword evidence="6" id="KW-0812">Transmembrane</keyword>
<name>A0A662ZAQ4_9GAMM</name>
<feature type="signal peptide" evidence="11">
    <location>
        <begin position="1"/>
        <end position="29"/>
    </location>
</feature>
<dbReference type="OrthoDB" id="5588622at2"/>
<dbReference type="PANTHER" id="PTHR35091:SF5">
    <property type="entry name" value="FLAGELLAR PROTEIN FLIL"/>
    <property type="match status" value="1"/>
</dbReference>
<evidence type="ECO:0000256" key="7">
    <source>
        <dbReference type="ARBA" id="ARBA00022779"/>
    </source>
</evidence>
<proteinExistence type="inferred from homology"/>
<gene>
    <name evidence="12" type="ORF">SAMN04487865_100515</name>
</gene>
<dbReference type="GO" id="GO:0005886">
    <property type="term" value="C:plasma membrane"/>
    <property type="evidence" value="ECO:0007669"/>
    <property type="project" value="UniProtKB-SubCell"/>
</dbReference>
<evidence type="ECO:0000256" key="6">
    <source>
        <dbReference type="ARBA" id="ARBA00022692"/>
    </source>
</evidence>
<keyword evidence="10" id="KW-0997">Cell inner membrane</keyword>
<dbReference type="EMBL" id="FOSF01000005">
    <property type="protein sequence ID" value="SFJ86395.1"/>
    <property type="molecule type" value="Genomic_DNA"/>
</dbReference>
<dbReference type="PANTHER" id="PTHR35091">
    <property type="entry name" value="FLAGELLAR PROTEIN FLIL"/>
    <property type="match status" value="1"/>
</dbReference>
<comment type="subcellular location">
    <subcellularLocation>
        <location evidence="10">Cell inner membrane</location>
    </subcellularLocation>
    <subcellularLocation>
        <location evidence="2">Cell membrane</location>
        <topology evidence="2">Single-pass membrane protein</topology>
    </subcellularLocation>
</comment>